<accession>A0A7T3FXI8</accession>
<feature type="compositionally biased region" description="Basic and acidic residues" evidence="2">
    <location>
        <begin position="614"/>
        <end position="630"/>
    </location>
</feature>
<dbReference type="EMBL" id="CP065856">
    <property type="protein sequence ID" value="QPV62614.1"/>
    <property type="molecule type" value="Genomic_DNA"/>
</dbReference>
<feature type="domain" description="Periplasmic copper-binding protein NosD beta helix" evidence="3">
    <location>
        <begin position="378"/>
        <end position="546"/>
    </location>
</feature>
<dbReference type="Gene3D" id="3.30.70.2050">
    <property type="match status" value="1"/>
</dbReference>
<dbReference type="InterPro" id="IPR011050">
    <property type="entry name" value="Pectin_lyase_fold/virulence"/>
</dbReference>
<evidence type="ECO:0000259" key="3">
    <source>
        <dbReference type="Pfam" id="PF05048"/>
    </source>
</evidence>
<protein>
    <submittedName>
        <fullName evidence="4">Nitrous oxide reductase accessory protein NosL</fullName>
    </submittedName>
</protein>
<dbReference type="InterPro" id="IPR007742">
    <property type="entry name" value="NosD_dom"/>
</dbReference>
<dbReference type="Gene3D" id="2.160.20.10">
    <property type="entry name" value="Single-stranded right-handed beta-helix, Pectin lyase-like"/>
    <property type="match status" value="1"/>
</dbReference>
<evidence type="ECO:0000313" key="5">
    <source>
        <dbReference type="Proteomes" id="UP000595001"/>
    </source>
</evidence>
<dbReference type="PANTHER" id="PTHR22990:SF15">
    <property type="entry name" value="F-BOX ONLY PROTEIN 10"/>
    <property type="match status" value="1"/>
</dbReference>
<gene>
    <name evidence="4" type="ORF">I7X12_18080</name>
</gene>
<evidence type="ECO:0000256" key="1">
    <source>
        <dbReference type="ARBA" id="ARBA00022737"/>
    </source>
</evidence>
<dbReference type="InterPro" id="IPR012334">
    <property type="entry name" value="Pectin_lyas_fold"/>
</dbReference>
<reference evidence="4 5" key="1">
    <citation type="submission" date="2020-12" db="EMBL/GenBank/DDBJ databases">
        <title>Halosimplex halophilum sp. nov. and Halosimplex salinum sp. nov., two new members of the genus Halosimplex.</title>
        <authorList>
            <person name="Cui H.L."/>
        </authorList>
    </citation>
    <scope>NUCLEOTIDE SEQUENCE [LARGE SCALE GENOMIC DNA]</scope>
    <source>
        <strain evidence="4 5">YGH94</strain>
    </source>
</reference>
<evidence type="ECO:0000256" key="2">
    <source>
        <dbReference type="SAM" id="MobiDB-lite"/>
    </source>
</evidence>
<dbReference type="Pfam" id="PF05048">
    <property type="entry name" value="NosD"/>
    <property type="match status" value="1"/>
</dbReference>
<dbReference type="PANTHER" id="PTHR22990">
    <property type="entry name" value="F-BOX ONLY PROTEIN"/>
    <property type="match status" value="1"/>
</dbReference>
<sequence>MDVRFVGAAVVALVAVSAAGFLVGTGGGEIRPVDFEETLRMGMTGVDVRTAEARGHALPRAQVFYGQYEYVVGYYGVESLVSQLESGTAARQFGDPLAVFVTDFSGSDPSLVDGGAIDPSTDPAVGWVRADTAVYVVDSGARTPTGPTALPFSDRADARAFADEYGGRVVSWTALPAAVESGGRATEASLREAVENRSAWADRTVDDRRALRERPVSVVVGRDAPDLAGAVAAAPPNTTVELPPGTYDANLTVAKPVTIRGSGPETVLDGGGNGTVLRVHGDRVAITSLSVAGVGTVGSRSPPEDPDDPVGTTLVYARSDAGIALVDAEESLVADVRVDTASTGVSLRHSDRSVVRNVTVRGADTIAAGSMGVLPISSRVVVEDVETRGGRDGVYVHRAHGSVIRDNHMVGGRYGVHEMFTSDLLVANNTVRETEGAVVLMTRPSNNAVVGNRAVDNRAGVVAVGDASLFADNVLADNRIGLDLGSTRSLVTGNTIADNDVGIRSVTLLPTNDLIANDVVDNERPAVASSGPVHVWTVADRGNYWGPVPGLDRDGDGAVDRPFRPTGRVDVAASRAPGGPTLSRAPALGLLRAVAGTVPGLREGGAVDTAPRVEPVRPQRLREVRNGTYE</sequence>
<proteinExistence type="predicted"/>
<dbReference type="AlphaFoldDB" id="A0A7T3FXI8"/>
<dbReference type="InterPro" id="IPR051550">
    <property type="entry name" value="SCF-Subunits/Alg-Epimerases"/>
</dbReference>
<dbReference type="Proteomes" id="UP000595001">
    <property type="component" value="Chromosome"/>
</dbReference>
<organism evidence="4 5">
    <name type="scientific">Halosimplex litoreum</name>
    <dbReference type="NCBI Taxonomy" id="1198301"/>
    <lineage>
        <taxon>Archaea</taxon>
        <taxon>Methanobacteriati</taxon>
        <taxon>Methanobacteriota</taxon>
        <taxon>Stenosarchaea group</taxon>
        <taxon>Halobacteria</taxon>
        <taxon>Halobacteriales</taxon>
        <taxon>Haloarculaceae</taxon>
        <taxon>Halosimplex</taxon>
    </lineage>
</organism>
<dbReference type="InterPro" id="IPR008719">
    <property type="entry name" value="N2O_reductase_NosL"/>
</dbReference>
<dbReference type="SUPFAM" id="SSF51126">
    <property type="entry name" value="Pectin lyase-like"/>
    <property type="match status" value="1"/>
</dbReference>
<feature type="region of interest" description="Disordered" evidence="2">
    <location>
        <begin position="602"/>
        <end position="630"/>
    </location>
</feature>
<dbReference type="OrthoDB" id="29186at2157"/>
<keyword evidence="5" id="KW-1185">Reference proteome</keyword>
<dbReference type="SMART" id="SM00710">
    <property type="entry name" value="PbH1"/>
    <property type="match status" value="8"/>
</dbReference>
<keyword evidence="1" id="KW-0677">Repeat</keyword>
<dbReference type="SUPFAM" id="SSF160387">
    <property type="entry name" value="NosL/MerB-like"/>
    <property type="match status" value="1"/>
</dbReference>
<dbReference type="GeneID" id="60590443"/>
<dbReference type="InterPro" id="IPR006626">
    <property type="entry name" value="PbH1"/>
</dbReference>
<dbReference type="KEGG" id="hlt:I7X12_18080"/>
<name>A0A7T3FXI8_9EURY</name>
<dbReference type="RefSeq" id="WP_198061413.1">
    <property type="nucleotide sequence ID" value="NZ_CP065856.1"/>
</dbReference>
<evidence type="ECO:0000313" key="4">
    <source>
        <dbReference type="EMBL" id="QPV62614.1"/>
    </source>
</evidence>
<dbReference type="Pfam" id="PF05573">
    <property type="entry name" value="NosL"/>
    <property type="match status" value="1"/>
</dbReference>